<dbReference type="InterPro" id="IPR001119">
    <property type="entry name" value="SLH_dom"/>
</dbReference>
<dbReference type="PROSITE" id="PS50978">
    <property type="entry name" value="NEAT"/>
    <property type="match status" value="2"/>
</dbReference>
<keyword evidence="5" id="KW-0572">Peptidoglycan-anchor</keyword>
<dbReference type="InterPro" id="IPR050436">
    <property type="entry name" value="IsdA"/>
</dbReference>
<evidence type="ECO:0000313" key="10">
    <source>
        <dbReference type="Proteomes" id="UP001596378"/>
    </source>
</evidence>
<keyword evidence="4 6" id="KW-0732">Signal</keyword>
<feature type="domain" description="NEAT" evidence="7">
    <location>
        <begin position="34"/>
        <end position="155"/>
    </location>
</feature>
<keyword evidence="10" id="KW-1185">Reference proteome</keyword>
<feature type="domain" description="SLH" evidence="8">
    <location>
        <begin position="408"/>
        <end position="465"/>
    </location>
</feature>
<dbReference type="InterPro" id="IPR037250">
    <property type="entry name" value="NEAT_dom_sf"/>
</dbReference>
<dbReference type="PROSITE" id="PS51272">
    <property type="entry name" value="SLH"/>
    <property type="match status" value="3"/>
</dbReference>
<sequence length="465" mass="48932">MKKNAGKWISLTVALLLLLSATPVLAAEGTEGNAPERSYEVSFKVLKDGTDEVSAADEYVQKPAKVTVEGGVGYAEVTLLKSAWISAFEVEQDGKLTAAPVIGSDEKADTRVVKFPVGDIREKLNVRIAVEVPAMNYQGDYKVQLAFDTAGMPGAPAEQGDTEPAAPGNDGREAAFAVLKDGTDEPSSLGNYTSKTGRLYERDGASYFSFTLLSSSLIPSFQYEANGEYVDATVVSEDKDADSRVVEIAVADAAKKLNVALEVNAGPYGIMQHKAQILIAAEEEQAESSFADIENHWAKAAIEQTVSLGIVKGIGDNTFNPNGKVTRAQLAVILTSALKLNSEAEALSFADQAEIPGYAAAAIAQVQAAGLLVGYSDDTFRPNTPVNRAQLAVIIARIAHLELAEDAAPTFGDAQDIPAWAKSSVAAAVEAGLISGRGNNAFAPAADTTRAEAVSLVLKVLLTQH</sequence>
<evidence type="ECO:0000256" key="1">
    <source>
        <dbReference type="ARBA" id="ARBA00004168"/>
    </source>
</evidence>
<evidence type="ECO:0000313" key="9">
    <source>
        <dbReference type="EMBL" id="MFC7153239.1"/>
    </source>
</evidence>
<comment type="subcellular location">
    <subcellularLocation>
        <location evidence="1">Secreted</location>
        <location evidence="1">Cell wall</location>
        <topology evidence="1">Peptidoglycan-anchor</topology>
    </subcellularLocation>
</comment>
<proteinExistence type="predicted"/>
<feature type="signal peptide" evidence="6">
    <location>
        <begin position="1"/>
        <end position="26"/>
    </location>
</feature>
<dbReference type="Gene3D" id="2.60.40.1850">
    <property type="match status" value="2"/>
</dbReference>
<gene>
    <name evidence="9" type="ORF">ACFQMJ_32350</name>
</gene>
<dbReference type="EMBL" id="JBHTAI010000031">
    <property type="protein sequence ID" value="MFC7153239.1"/>
    <property type="molecule type" value="Genomic_DNA"/>
</dbReference>
<organism evidence="9 10">
    <name type="scientific">Cohnella cellulosilytica</name>
    <dbReference type="NCBI Taxonomy" id="986710"/>
    <lineage>
        <taxon>Bacteria</taxon>
        <taxon>Bacillati</taxon>
        <taxon>Bacillota</taxon>
        <taxon>Bacilli</taxon>
        <taxon>Bacillales</taxon>
        <taxon>Paenibacillaceae</taxon>
        <taxon>Cohnella</taxon>
    </lineage>
</organism>
<dbReference type="InterPro" id="IPR006635">
    <property type="entry name" value="NEAT_dom"/>
</dbReference>
<dbReference type="SUPFAM" id="SSF158911">
    <property type="entry name" value="NEAT domain-like"/>
    <property type="match status" value="2"/>
</dbReference>
<feature type="chain" id="PRO_5046557683" evidence="6">
    <location>
        <begin position="27"/>
        <end position="465"/>
    </location>
</feature>
<evidence type="ECO:0000259" key="7">
    <source>
        <dbReference type="PROSITE" id="PS50978"/>
    </source>
</evidence>
<dbReference type="RefSeq" id="WP_378051933.1">
    <property type="nucleotide sequence ID" value="NZ_JBHMDN010000038.1"/>
</dbReference>
<reference evidence="10" key="1">
    <citation type="journal article" date="2019" name="Int. J. Syst. Evol. Microbiol.">
        <title>The Global Catalogue of Microorganisms (GCM) 10K type strain sequencing project: providing services to taxonomists for standard genome sequencing and annotation.</title>
        <authorList>
            <consortium name="The Broad Institute Genomics Platform"/>
            <consortium name="The Broad Institute Genome Sequencing Center for Infectious Disease"/>
            <person name="Wu L."/>
            <person name="Ma J."/>
        </authorList>
    </citation>
    <scope>NUCLEOTIDE SEQUENCE [LARGE SCALE GENOMIC DNA]</scope>
    <source>
        <strain evidence="10">KCTC 12907</strain>
    </source>
</reference>
<dbReference type="Pfam" id="PF05031">
    <property type="entry name" value="NEAT"/>
    <property type="match status" value="2"/>
</dbReference>
<accession>A0ABW2FMN7</accession>
<evidence type="ECO:0000256" key="5">
    <source>
        <dbReference type="ARBA" id="ARBA00023088"/>
    </source>
</evidence>
<dbReference type="CDD" id="cd06920">
    <property type="entry name" value="NEAT"/>
    <property type="match status" value="2"/>
</dbReference>
<evidence type="ECO:0000256" key="3">
    <source>
        <dbReference type="ARBA" id="ARBA00022525"/>
    </source>
</evidence>
<evidence type="ECO:0000259" key="8">
    <source>
        <dbReference type="PROSITE" id="PS51272"/>
    </source>
</evidence>
<dbReference type="PANTHER" id="PTHR37824:SF1">
    <property type="entry name" value="IRON-REGULATED SURFACE DETERMINANT PROTEIN C"/>
    <property type="match status" value="1"/>
</dbReference>
<dbReference type="PANTHER" id="PTHR37824">
    <property type="entry name" value="IRON-REGULATED SURFACE DETERMINANT PROTEIN C"/>
    <property type="match status" value="1"/>
</dbReference>
<dbReference type="Proteomes" id="UP001596378">
    <property type="component" value="Unassembled WGS sequence"/>
</dbReference>
<feature type="domain" description="SLH" evidence="8">
    <location>
        <begin position="349"/>
        <end position="407"/>
    </location>
</feature>
<evidence type="ECO:0000256" key="2">
    <source>
        <dbReference type="ARBA" id="ARBA00022512"/>
    </source>
</evidence>
<keyword evidence="2" id="KW-0134">Cell wall</keyword>
<comment type="caution">
    <text evidence="9">The sequence shown here is derived from an EMBL/GenBank/DDBJ whole genome shotgun (WGS) entry which is preliminary data.</text>
</comment>
<dbReference type="Pfam" id="PF00395">
    <property type="entry name" value="SLH"/>
    <property type="match status" value="3"/>
</dbReference>
<dbReference type="SMART" id="SM00725">
    <property type="entry name" value="NEAT"/>
    <property type="match status" value="2"/>
</dbReference>
<feature type="domain" description="NEAT" evidence="7">
    <location>
        <begin position="167"/>
        <end position="289"/>
    </location>
</feature>
<protein>
    <submittedName>
        <fullName evidence="9">NEAT domain-containing protein</fullName>
    </submittedName>
</protein>
<evidence type="ECO:0000256" key="6">
    <source>
        <dbReference type="SAM" id="SignalP"/>
    </source>
</evidence>
<keyword evidence="3" id="KW-0964">Secreted</keyword>
<feature type="domain" description="SLH" evidence="8">
    <location>
        <begin position="285"/>
        <end position="348"/>
    </location>
</feature>
<name>A0ABW2FMN7_9BACL</name>
<evidence type="ECO:0000256" key="4">
    <source>
        <dbReference type="ARBA" id="ARBA00022729"/>
    </source>
</evidence>